<feature type="region of interest" description="Disordered" evidence="1">
    <location>
        <begin position="76"/>
        <end position="156"/>
    </location>
</feature>
<dbReference type="EMBL" id="CM029053">
    <property type="protein sequence ID" value="KAG2554274.1"/>
    <property type="molecule type" value="Genomic_DNA"/>
</dbReference>
<feature type="compositionally biased region" description="Pro residues" evidence="1">
    <location>
        <begin position="127"/>
        <end position="137"/>
    </location>
</feature>
<sequence length="207" mass="22350">MSKRPRNDPSKEEDAAEGEPETRRRVCLVPWSHSPAARRRCLYLVLDDWKRGYSVHRLGVADFVESDARLVLDARSSASRRCTSTRRPSRPTGPRSWRCIPNGSAPASPCSTLSESASPTAAALHPPASPAAPPPAPADLRGDTAVNPPSTAGGRFLRGRRIGLRQRTRAAIGELEQSGSPATAGRDISARQGYWTPGGSWCCDLRT</sequence>
<feature type="region of interest" description="Disordered" evidence="1">
    <location>
        <begin position="1"/>
        <end position="25"/>
    </location>
</feature>
<proteinExistence type="predicted"/>
<name>A0A8T0P6F9_PANVG</name>
<feature type="compositionally biased region" description="Low complexity" evidence="1">
    <location>
        <begin position="116"/>
        <end position="126"/>
    </location>
</feature>
<evidence type="ECO:0000313" key="3">
    <source>
        <dbReference type="Proteomes" id="UP000823388"/>
    </source>
</evidence>
<protein>
    <submittedName>
        <fullName evidence="2">Uncharacterized protein</fullName>
    </submittedName>
</protein>
<organism evidence="2 3">
    <name type="scientific">Panicum virgatum</name>
    <name type="common">Blackwell switchgrass</name>
    <dbReference type="NCBI Taxonomy" id="38727"/>
    <lineage>
        <taxon>Eukaryota</taxon>
        <taxon>Viridiplantae</taxon>
        <taxon>Streptophyta</taxon>
        <taxon>Embryophyta</taxon>
        <taxon>Tracheophyta</taxon>
        <taxon>Spermatophyta</taxon>
        <taxon>Magnoliopsida</taxon>
        <taxon>Liliopsida</taxon>
        <taxon>Poales</taxon>
        <taxon>Poaceae</taxon>
        <taxon>PACMAD clade</taxon>
        <taxon>Panicoideae</taxon>
        <taxon>Panicodae</taxon>
        <taxon>Paniceae</taxon>
        <taxon>Panicinae</taxon>
        <taxon>Panicum</taxon>
        <taxon>Panicum sect. Hiantes</taxon>
    </lineage>
</organism>
<evidence type="ECO:0000256" key="1">
    <source>
        <dbReference type="SAM" id="MobiDB-lite"/>
    </source>
</evidence>
<reference evidence="2" key="1">
    <citation type="submission" date="2020-05" db="EMBL/GenBank/DDBJ databases">
        <title>WGS assembly of Panicum virgatum.</title>
        <authorList>
            <person name="Lovell J.T."/>
            <person name="Jenkins J."/>
            <person name="Shu S."/>
            <person name="Juenger T.E."/>
            <person name="Schmutz J."/>
        </authorList>
    </citation>
    <scope>NUCLEOTIDE SEQUENCE</scope>
    <source>
        <strain evidence="2">AP13</strain>
    </source>
</reference>
<feature type="compositionally biased region" description="Basic and acidic residues" evidence="1">
    <location>
        <begin position="1"/>
        <end position="13"/>
    </location>
</feature>
<evidence type="ECO:0000313" key="2">
    <source>
        <dbReference type="EMBL" id="KAG2554274.1"/>
    </source>
</evidence>
<comment type="caution">
    <text evidence="2">The sequence shown here is derived from an EMBL/GenBank/DDBJ whole genome shotgun (WGS) entry which is preliminary data.</text>
</comment>
<accession>A0A8T0P6F9</accession>
<keyword evidence="3" id="KW-1185">Reference proteome</keyword>
<gene>
    <name evidence="2" type="ORF">PVAP13_9KG651101</name>
</gene>
<dbReference type="AlphaFoldDB" id="A0A8T0P6F9"/>
<dbReference type="Proteomes" id="UP000823388">
    <property type="component" value="Chromosome 9K"/>
</dbReference>